<evidence type="ECO:0000256" key="1">
    <source>
        <dbReference type="ARBA" id="ARBA00001946"/>
    </source>
</evidence>
<dbReference type="InterPro" id="IPR005000">
    <property type="entry name" value="Aldolase/citrate-lyase_domain"/>
</dbReference>
<evidence type="ECO:0000313" key="8">
    <source>
        <dbReference type="Proteomes" id="UP000553034"/>
    </source>
</evidence>
<protein>
    <submittedName>
        <fullName evidence="7">Citrate lyase beta subunit</fullName>
    </submittedName>
</protein>
<dbReference type="GO" id="GO:0000287">
    <property type="term" value="F:magnesium ion binding"/>
    <property type="evidence" value="ECO:0007669"/>
    <property type="project" value="TreeGrafter"/>
</dbReference>
<dbReference type="PIRSF" id="PIRSF015582">
    <property type="entry name" value="Cit_lyase_B"/>
    <property type="match status" value="1"/>
</dbReference>
<dbReference type="PANTHER" id="PTHR32308:SF1">
    <property type="entry name" value="HPCH_HPAI ALDOLASE_CITRATE LYASE DOMAIN-CONTAINING PROTEIN"/>
    <property type="match status" value="1"/>
</dbReference>
<organism evidence="7 8">
    <name type="scientific">Mesonia hippocampi</name>
    <dbReference type="NCBI Taxonomy" id="1628250"/>
    <lineage>
        <taxon>Bacteria</taxon>
        <taxon>Pseudomonadati</taxon>
        <taxon>Bacteroidota</taxon>
        <taxon>Flavobacteriia</taxon>
        <taxon>Flavobacteriales</taxon>
        <taxon>Flavobacteriaceae</taxon>
        <taxon>Mesonia</taxon>
    </lineage>
</organism>
<keyword evidence="8" id="KW-1185">Reference proteome</keyword>
<evidence type="ECO:0000256" key="2">
    <source>
        <dbReference type="ARBA" id="ARBA00022723"/>
    </source>
</evidence>
<keyword evidence="2 5" id="KW-0479">Metal-binding</keyword>
<dbReference type="EMBL" id="JACIFO010000017">
    <property type="protein sequence ID" value="MBB4120084.1"/>
    <property type="molecule type" value="Genomic_DNA"/>
</dbReference>
<reference evidence="7 8" key="1">
    <citation type="submission" date="2020-08" db="EMBL/GenBank/DDBJ databases">
        <title>Genomic Encyclopedia of Type Strains, Phase IV (KMG-IV): sequencing the most valuable type-strain genomes for metagenomic binning, comparative biology and taxonomic classification.</title>
        <authorList>
            <person name="Goeker M."/>
        </authorList>
    </citation>
    <scope>NUCLEOTIDE SEQUENCE [LARGE SCALE GENOMIC DNA]</scope>
    <source>
        <strain evidence="7 8">DSM 29568</strain>
    </source>
</reference>
<comment type="caution">
    <text evidence="7">The sequence shown here is derived from an EMBL/GenBank/DDBJ whole genome shotgun (WGS) entry which is preliminary data.</text>
</comment>
<feature type="binding site" evidence="5">
    <location>
        <position position="114"/>
    </location>
    <ligand>
        <name>Mg(2+)</name>
        <dbReference type="ChEBI" id="CHEBI:18420"/>
    </ligand>
</feature>
<dbReference type="Proteomes" id="UP000553034">
    <property type="component" value="Unassembled WGS sequence"/>
</dbReference>
<evidence type="ECO:0000313" key="7">
    <source>
        <dbReference type="EMBL" id="MBB4120084.1"/>
    </source>
</evidence>
<keyword evidence="3 5" id="KW-0460">Magnesium</keyword>
<dbReference type="GO" id="GO:0006107">
    <property type="term" value="P:oxaloacetate metabolic process"/>
    <property type="evidence" value="ECO:0007669"/>
    <property type="project" value="TreeGrafter"/>
</dbReference>
<dbReference type="InterPro" id="IPR011206">
    <property type="entry name" value="Citrate_lyase_beta/mcl1/mcl2"/>
</dbReference>
<proteinExistence type="predicted"/>
<feature type="binding site" evidence="5">
    <location>
        <position position="142"/>
    </location>
    <ligand>
        <name>Mg(2+)</name>
        <dbReference type="ChEBI" id="CHEBI:18420"/>
    </ligand>
</feature>
<accession>A0A840F1F2</accession>
<sequence length="272" mass="31596">MKDYFFVPGNRLHKLATIEALGVYIIIDLEDAVKASDRVAIIDELCNNPLKYKKHYLRIPLYDVRLQANTQALQKLIDAGYSNFVFPKLQSNSDFEFIIKTIGNIDLKLILLVETARFFLELQQILLTNRGLIKGLALGSHDFMSEIGGNHTLKNLEYPRIQLLYLARMINIEAIDIASMELKDENLLQEEIIDGFQKGYDAKFYIHPWQLESKRKMKLYTETDLEWAKKVITALEKVEDKEEFNPIIIDNQIIERPHLNKAKKIINHYGTK</sequence>
<evidence type="ECO:0000256" key="4">
    <source>
        <dbReference type="PIRSR" id="PIRSR015582-1"/>
    </source>
</evidence>
<feature type="binding site" evidence="4">
    <location>
        <position position="114"/>
    </location>
    <ligand>
        <name>substrate</name>
    </ligand>
</feature>
<dbReference type="GO" id="GO:0016829">
    <property type="term" value="F:lyase activity"/>
    <property type="evidence" value="ECO:0007669"/>
    <property type="project" value="UniProtKB-KW"/>
</dbReference>
<dbReference type="InterPro" id="IPR040442">
    <property type="entry name" value="Pyrv_kinase-like_dom_sf"/>
</dbReference>
<comment type="cofactor">
    <cofactor evidence="1">
        <name>Mg(2+)</name>
        <dbReference type="ChEBI" id="CHEBI:18420"/>
    </cofactor>
</comment>
<dbReference type="SUPFAM" id="SSF51621">
    <property type="entry name" value="Phosphoenolpyruvate/pyruvate domain"/>
    <property type="match status" value="1"/>
</dbReference>
<evidence type="ECO:0000256" key="5">
    <source>
        <dbReference type="PIRSR" id="PIRSR015582-2"/>
    </source>
</evidence>
<feature type="domain" description="HpcH/HpaI aldolase/citrate lyase" evidence="6">
    <location>
        <begin position="5"/>
        <end position="208"/>
    </location>
</feature>
<evidence type="ECO:0000256" key="3">
    <source>
        <dbReference type="ARBA" id="ARBA00022842"/>
    </source>
</evidence>
<feature type="binding site" evidence="4">
    <location>
        <position position="58"/>
    </location>
    <ligand>
        <name>substrate</name>
    </ligand>
</feature>
<gene>
    <name evidence="7" type="ORF">GGR32_002396</name>
</gene>
<evidence type="ECO:0000259" key="6">
    <source>
        <dbReference type="Pfam" id="PF03328"/>
    </source>
</evidence>
<dbReference type="PANTHER" id="PTHR32308">
    <property type="entry name" value="LYASE BETA SUBUNIT, PUTATIVE (AFU_ORTHOLOGUE AFUA_4G13030)-RELATED"/>
    <property type="match status" value="1"/>
</dbReference>
<dbReference type="InterPro" id="IPR015813">
    <property type="entry name" value="Pyrv/PenolPyrv_kinase-like_dom"/>
</dbReference>
<dbReference type="RefSeq" id="WP_183478418.1">
    <property type="nucleotide sequence ID" value="NZ_JACIFO010000017.1"/>
</dbReference>
<name>A0A840F1F2_9FLAO</name>
<dbReference type="AlphaFoldDB" id="A0A840F1F2"/>
<keyword evidence="7" id="KW-0456">Lyase</keyword>
<dbReference type="Pfam" id="PF03328">
    <property type="entry name" value="HpcH_HpaI"/>
    <property type="match status" value="1"/>
</dbReference>
<dbReference type="Gene3D" id="3.20.20.60">
    <property type="entry name" value="Phosphoenolpyruvate-binding domains"/>
    <property type="match status" value="1"/>
</dbReference>